<accession>A0A167ZEN1</accession>
<dbReference type="STRING" id="1081109.A0A167ZEN1"/>
<dbReference type="OrthoDB" id="2735536at2759"/>
<feature type="transmembrane region" description="Helical" evidence="3">
    <location>
        <begin position="6"/>
        <end position="28"/>
    </location>
</feature>
<dbReference type="Pfam" id="PF01370">
    <property type="entry name" value="Epimerase"/>
    <property type="match status" value="1"/>
</dbReference>
<dbReference type="InterPro" id="IPR050425">
    <property type="entry name" value="NAD(P)_dehydrat-like"/>
</dbReference>
<dbReference type="PANTHER" id="PTHR10366">
    <property type="entry name" value="NAD DEPENDENT EPIMERASE/DEHYDRATASE"/>
    <property type="match status" value="1"/>
</dbReference>
<name>A0A167ZEN1_9HYPO</name>
<evidence type="ECO:0000313" key="6">
    <source>
        <dbReference type="Proteomes" id="UP000078544"/>
    </source>
</evidence>
<evidence type="ECO:0000256" key="2">
    <source>
        <dbReference type="ARBA" id="ARBA00023445"/>
    </source>
</evidence>
<reference evidence="5 6" key="1">
    <citation type="journal article" date="2016" name="Genome Biol. Evol.">
        <title>Divergent and convergent evolution of fungal pathogenicity.</title>
        <authorList>
            <person name="Shang Y."/>
            <person name="Xiao G."/>
            <person name="Zheng P."/>
            <person name="Cen K."/>
            <person name="Zhan S."/>
            <person name="Wang C."/>
        </authorList>
    </citation>
    <scope>NUCLEOTIDE SEQUENCE [LARGE SCALE GENOMIC DNA]</scope>
    <source>
        <strain evidence="5 6">RCEF 2490</strain>
    </source>
</reference>
<dbReference type="Gene3D" id="3.40.50.720">
    <property type="entry name" value="NAD(P)-binding Rossmann-like Domain"/>
    <property type="match status" value="1"/>
</dbReference>
<sequence>MAAEIIFITGSTGFIGSHVVAVTLAAGYRVRLSIRKPEQAKAIFDRYPEYTSQIETVIVKDITNAESYGQNLKDVSYVVHIASPMPGAGDDVEADFVRPAVRGTTAILDAALHYPSIKKVIIDSSCLAFITADTLSKPNVTLRDNTHEVIPFDTKAQFPEGSKGRGLKYAGSKILAHQAARDWLATYQPPFVVNTLHATFVLGDSLVQTSAENIDFINGLFWQSLFSTEPLIPASWVHVRDVADAHVSAIRAETTSGQEFLLSQPTLSWDGAVDLIRGKYPGLGCTLQPPFEGKWTTDVTTAESVLKLKFRSLETIVTDVVDQQLRLKDDRQ</sequence>
<keyword evidence="3" id="KW-1133">Transmembrane helix</keyword>
<comment type="similarity">
    <text evidence="2">Belongs to the NAD(P)-dependent epimerase/dehydratase family. Dihydroflavonol-4-reductase subfamily.</text>
</comment>
<evidence type="ECO:0000259" key="4">
    <source>
        <dbReference type="Pfam" id="PF01370"/>
    </source>
</evidence>
<dbReference type="AlphaFoldDB" id="A0A167ZEN1"/>
<dbReference type="InterPro" id="IPR036291">
    <property type="entry name" value="NAD(P)-bd_dom_sf"/>
</dbReference>
<dbReference type="EMBL" id="AZGY01000015">
    <property type="protein sequence ID" value="KZZ92559.1"/>
    <property type="molecule type" value="Genomic_DNA"/>
</dbReference>
<comment type="caution">
    <text evidence="5">The sequence shown here is derived from an EMBL/GenBank/DDBJ whole genome shotgun (WGS) entry which is preliminary data.</text>
</comment>
<feature type="domain" description="NAD-dependent epimerase/dehydratase" evidence="4">
    <location>
        <begin position="6"/>
        <end position="192"/>
    </location>
</feature>
<evidence type="ECO:0000313" key="5">
    <source>
        <dbReference type="EMBL" id="KZZ92559.1"/>
    </source>
</evidence>
<organism evidence="5 6">
    <name type="scientific">Moelleriella libera RCEF 2490</name>
    <dbReference type="NCBI Taxonomy" id="1081109"/>
    <lineage>
        <taxon>Eukaryota</taxon>
        <taxon>Fungi</taxon>
        <taxon>Dikarya</taxon>
        <taxon>Ascomycota</taxon>
        <taxon>Pezizomycotina</taxon>
        <taxon>Sordariomycetes</taxon>
        <taxon>Hypocreomycetidae</taxon>
        <taxon>Hypocreales</taxon>
        <taxon>Clavicipitaceae</taxon>
        <taxon>Moelleriella</taxon>
    </lineage>
</organism>
<dbReference type="PANTHER" id="PTHR10366:SF812">
    <property type="entry name" value="VPS9 DOMAIN-CONTAINING PROTEIN"/>
    <property type="match status" value="1"/>
</dbReference>
<proteinExistence type="inferred from homology"/>
<protein>
    <submittedName>
        <fullName evidence="5">NAD(P)-binding domain protein</fullName>
    </submittedName>
</protein>
<keyword evidence="3" id="KW-0472">Membrane</keyword>
<keyword evidence="3" id="KW-0812">Transmembrane</keyword>
<dbReference type="Proteomes" id="UP000078544">
    <property type="component" value="Unassembled WGS sequence"/>
</dbReference>
<dbReference type="InterPro" id="IPR001509">
    <property type="entry name" value="Epimerase_deHydtase"/>
</dbReference>
<gene>
    <name evidence="5" type="ORF">AAL_06185</name>
</gene>
<dbReference type="GO" id="GO:0016616">
    <property type="term" value="F:oxidoreductase activity, acting on the CH-OH group of donors, NAD or NADP as acceptor"/>
    <property type="evidence" value="ECO:0007669"/>
    <property type="project" value="TreeGrafter"/>
</dbReference>
<evidence type="ECO:0000256" key="1">
    <source>
        <dbReference type="ARBA" id="ARBA00023002"/>
    </source>
</evidence>
<keyword evidence="1" id="KW-0560">Oxidoreductase</keyword>
<keyword evidence="6" id="KW-1185">Reference proteome</keyword>
<evidence type="ECO:0000256" key="3">
    <source>
        <dbReference type="SAM" id="Phobius"/>
    </source>
</evidence>
<dbReference type="SUPFAM" id="SSF51735">
    <property type="entry name" value="NAD(P)-binding Rossmann-fold domains"/>
    <property type="match status" value="1"/>
</dbReference>